<accession>A0ABM5FCQ7</accession>
<dbReference type="Gene3D" id="1.20.5.170">
    <property type="match status" value="1"/>
</dbReference>
<keyword evidence="2 4" id="KW-0175">Coiled coil</keyword>
<evidence type="ECO:0000256" key="1">
    <source>
        <dbReference type="ARBA" id="ARBA00022754"/>
    </source>
</evidence>
<dbReference type="InterPro" id="IPR003054">
    <property type="entry name" value="Keratin_II"/>
</dbReference>
<dbReference type="Pfam" id="PF00038">
    <property type="entry name" value="Filament"/>
    <property type="match status" value="1"/>
</dbReference>
<evidence type="ECO:0000256" key="4">
    <source>
        <dbReference type="SAM" id="Coils"/>
    </source>
</evidence>
<reference evidence="8" key="2">
    <citation type="submission" date="2025-08" db="UniProtKB">
        <authorList>
            <consortium name="RefSeq"/>
        </authorList>
    </citation>
    <scope>IDENTIFICATION</scope>
</reference>
<dbReference type="PANTHER" id="PTHR45616">
    <property type="entry name" value="GATA-TYPE DOMAIN-CONTAINING PROTEIN"/>
    <property type="match status" value="1"/>
</dbReference>
<dbReference type="PANTHER" id="PTHR45616:SF19">
    <property type="entry name" value="KERATIN 90"/>
    <property type="match status" value="1"/>
</dbReference>
<evidence type="ECO:0000256" key="5">
    <source>
        <dbReference type="SAM" id="MobiDB-lite"/>
    </source>
</evidence>
<dbReference type="RefSeq" id="XP_072843184.1">
    <property type="nucleotide sequence ID" value="XM_072987083.1"/>
</dbReference>
<evidence type="ECO:0000256" key="3">
    <source>
        <dbReference type="RuleBase" id="RU000685"/>
    </source>
</evidence>
<name>A0ABM5FCQ7_9SAUR</name>
<dbReference type="SMART" id="SM01391">
    <property type="entry name" value="Filament"/>
    <property type="match status" value="1"/>
</dbReference>
<feature type="coiled-coil region" evidence="4">
    <location>
        <begin position="170"/>
        <end position="239"/>
    </location>
</feature>
<dbReference type="PRINTS" id="PR01276">
    <property type="entry name" value="TYPE2KERATIN"/>
</dbReference>
<organism evidence="7 8">
    <name type="scientific">Pogona vitticeps</name>
    <name type="common">central bearded dragon</name>
    <dbReference type="NCBI Taxonomy" id="103695"/>
    <lineage>
        <taxon>Eukaryota</taxon>
        <taxon>Metazoa</taxon>
        <taxon>Chordata</taxon>
        <taxon>Craniata</taxon>
        <taxon>Vertebrata</taxon>
        <taxon>Euteleostomi</taxon>
        <taxon>Lepidosauria</taxon>
        <taxon>Squamata</taxon>
        <taxon>Bifurcata</taxon>
        <taxon>Unidentata</taxon>
        <taxon>Episquamata</taxon>
        <taxon>Toxicofera</taxon>
        <taxon>Iguania</taxon>
        <taxon>Acrodonta</taxon>
        <taxon>Agamidae</taxon>
        <taxon>Amphibolurinae</taxon>
        <taxon>Pogona</taxon>
    </lineage>
</organism>
<gene>
    <name evidence="8" type="primary">LOC140703709</name>
</gene>
<feature type="region of interest" description="Disordered" evidence="5">
    <location>
        <begin position="15"/>
        <end position="35"/>
    </location>
</feature>
<keyword evidence="1 3" id="KW-0403">Intermediate filament</keyword>
<reference evidence="7" key="1">
    <citation type="submission" date="2025-05" db="UniProtKB">
        <authorList>
            <consortium name="RefSeq"/>
        </authorList>
    </citation>
    <scope>NUCLEOTIDE SEQUENCE [LARGE SCALE GENOMIC DNA]</scope>
</reference>
<feature type="coiled-coil region" evidence="4">
    <location>
        <begin position="312"/>
        <end position="385"/>
    </location>
</feature>
<feature type="domain" description="IF rod" evidence="6">
    <location>
        <begin position="101"/>
        <end position="414"/>
    </location>
</feature>
<dbReference type="GeneID" id="140703709"/>
<dbReference type="PROSITE" id="PS51842">
    <property type="entry name" value="IF_ROD_2"/>
    <property type="match status" value="1"/>
</dbReference>
<dbReference type="Gene3D" id="1.20.5.500">
    <property type="entry name" value="Single helix bin"/>
    <property type="match status" value="1"/>
</dbReference>
<dbReference type="SUPFAM" id="SSF64593">
    <property type="entry name" value="Intermediate filament protein, coiled coil region"/>
    <property type="match status" value="2"/>
</dbReference>
<dbReference type="InterPro" id="IPR018039">
    <property type="entry name" value="IF_conserved"/>
</dbReference>
<dbReference type="PROSITE" id="PS00226">
    <property type="entry name" value="IF_ROD_1"/>
    <property type="match status" value="1"/>
</dbReference>
<keyword evidence="7" id="KW-1185">Reference proteome</keyword>
<evidence type="ECO:0000256" key="2">
    <source>
        <dbReference type="ARBA" id="ARBA00023054"/>
    </source>
</evidence>
<dbReference type="Proteomes" id="UP001652642">
    <property type="component" value="Chromosome 2"/>
</dbReference>
<evidence type="ECO:0000259" key="6">
    <source>
        <dbReference type="PROSITE" id="PS51842"/>
    </source>
</evidence>
<dbReference type="InterPro" id="IPR039008">
    <property type="entry name" value="IF_rod_dom"/>
</dbReference>
<evidence type="ECO:0000313" key="8">
    <source>
        <dbReference type="RefSeq" id="XP_072843184.1"/>
    </source>
</evidence>
<comment type="similarity">
    <text evidence="3">Belongs to the intermediate filament family.</text>
</comment>
<dbReference type="Gene3D" id="1.20.5.1160">
    <property type="entry name" value="Vasodilator-stimulated phosphoprotein"/>
    <property type="match status" value="1"/>
</dbReference>
<protein>
    <submittedName>
        <fullName evidence="8">Keratin, type II cytoskeletal 3-like</fullName>
    </submittedName>
</protein>
<sequence length="450" mass="52111">MGQQFFSCSRRRRGFTSASSVGDGGGIRFRKTSIGQPSITTSYRGEGNTSRSFHNFGQMHRISYGSGHRGTNRGDSFISGRISEPLCLGVDPQDHQVKAHEKEQMKDLNTQFASFIDKVRCLEQRNQALATKWELLQSHKAPMVQKDLTSLCENYIGSLRGKLGSFLCEKAQLQSQHKALQDLIEENRQKYEEELNRRTNAENEFILLKQDVDRAFKHQKELELKRELLEENVDFLRNFFAKECSMLDYQLHDTSVIVNMDNRRCLDMDALIQNIESWYQSIAQRSKEEVNLFYWNQMEHLQNKCCEFHENLKKNKNEIAELNRLVQIKRCQVEREKKKVGSLQAAIRDTEHHGDHALKTAEAKCKELQKKAQSHKDKLASLVRDYHELMNTKLALDIEIATYKSLLEGEEHRIYAGMPVNKGKLRILLAFFCNLKHFPELPACEVQGLL</sequence>
<proteinExistence type="inferred from homology"/>
<evidence type="ECO:0000313" key="7">
    <source>
        <dbReference type="Proteomes" id="UP001652642"/>
    </source>
</evidence>